<comment type="caution">
    <text evidence="1">The sequence shown here is derived from an EMBL/GenBank/DDBJ whole genome shotgun (WGS) entry which is preliminary data.</text>
</comment>
<protein>
    <submittedName>
        <fullName evidence="1">MULE domain-containing protein</fullName>
    </submittedName>
</protein>
<keyword evidence="2" id="KW-1185">Reference proteome</keyword>
<sequence>PNVYCKGTAIVLENGTVLTKKPHTHQGNDINYINAELKKQFRSVLVERAKMETNPLKYIYMMKNQFGKVH</sequence>
<evidence type="ECO:0000313" key="2">
    <source>
        <dbReference type="Proteomes" id="UP000478052"/>
    </source>
</evidence>
<dbReference type="AlphaFoldDB" id="A0A6G0VI51"/>
<accession>A0A6G0VI51</accession>
<dbReference type="EMBL" id="VUJU01016870">
    <property type="protein sequence ID" value="KAF0686980.1"/>
    <property type="molecule type" value="Genomic_DNA"/>
</dbReference>
<organism evidence="1 2">
    <name type="scientific">Aphis craccivora</name>
    <name type="common">Cowpea aphid</name>
    <dbReference type="NCBI Taxonomy" id="307492"/>
    <lineage>
        <taxon>Eukaryota</taxon>
        <taxon>Metazoa</taxon>
        <taxon>Ecdysozoa</taxon>
        <taxon>Arthropoda</taxon>
        <taxon>Hexapoda</taxon>
        <taxon>Insecta</taxon>
        <taxon>Pterygota</taxon>
        <taxon>Neoptera</taxon>
        <taxon>Paraneoptera</taxon>
        <taxon>Hemiptera</taxon>
        <taxon>Sternorrhyncha</taxon>
        <taxon>Aphidomorpha</taxon>
        <taxon>Aphidoidea</taxon>
        <taxon>Aphididae</taxon>
        <taxon>Aphidini</taxon>
        <taxon>Aphis</taxon>
        <taxon>Aphis</taxon>
    </lineage>
</organism>
<evidence type="ECO:0000313" key="1">
    <source>
        <dbReference type="EMBL" id="KAF0686980.1"/>
    </source>
</evidence>
<gene>
    <name evidence="1" type="ORF">FWK35_00035648</name>
</gene>
<name>A0A6G0VI51_APHCR</name>
<reference evidence="1 2" key="1">
    <citation type="submission" date="2019-08" db="EMBL/GenBank/DDBJ databases">
        <title>Whole genome of Aphis craccivora.</title>
        <authorList>
            <person name="Voronova N.V."/>
            <person name="Shulinski R.S."/>
            <person name="Bandarenka Y.V."/>
            <person name="Zhorov D.G."/>
            <person name="Warner D."/>
        </authorList>
    </citation>
    <scope>NUCLEOTIDE SEQUENCE [LARGE SCALE GENOMIC DNA]</scope>
    <source>
        <strain evidence="1">180601</strain>
        <tissue evidence="1">Whole Body</tissue>
    </source>
</reference>
<proteinExistence type="predicted"/>
<dbReference type="Proteomes" id="UP000478052">
    <property type="component" value="Unassembled WGS sequence"/>
</dbReference>
<feature type="non-terminal residue" evidence="1">
    <location>
        <position position="1"/>
    </location>
</feature>